<evidence type="ECO:0000313" key="1">
    <source>
        <dbReference type="EMBL" id="OGF25151.1"/>
    </source>
</evidence>
<dbReference type="AlphaFoldDB" id="A0A1F5SFT2"/>
<protein>
    <submittedName>
        <fullName evidence="1">Uncharacterized protein</fullName>
    </submittedName>
</protein>
<reference evidence="1 2" key="1">
    <citation type="journal article" date="2016" name="Nat. Commun.">
        <title>Thousands of microbial genomes shed light on interconnected biogeochemical processes in an aquifer system.</title>
        <authorList>
            <person name="Anantharaman K."/>
            <person name="Brown C.T."/>
            <person name="Hug L.A."/>
            <person name="Sharon I."/>
            <person name="Castelle C.J."/>
            <person name="Probst A.J."/>
            <person name="Thomas B.C."/>
            <person name="Singh A."/>
            <person name="Wilkins M.J."/>
            <person name="Karaoz U."/>
            <person name="Brodie E.L."/>
            <person name="Williams K.H."/>
            <person name="Hubbard S.S."/>
            <person name="Banfield J.F."/>
        </authorList>
    </citation>
    <scope>NUCLEOTIDE SEQUENCE [LARGE SCALE GENOMIC DNA]</scope>
</reference>
<comment type="caution">
    <text evidence="1">The sequence shown here is derived from an EMBL/GenBank/DDBJ whole genome shotgun (WGS) entry which is preliminary data.</text>
</comment>
<accession>A0A1F5SFT2</accession>
<dbReference type="EMBL" id="MFGB01000023">
    <property type="protein sequence ID" value="OGF25151.1"/>
    <property type="molecule type" value="Genomic_DNA"/>
</dbReference>
<proteinExistence type="predicted"/>
<dbReference type="Proteomes" id="UP000178367">
    <property type="component" value="Unassembled WGS sequence"/>
</dbReference>
<name>A0A1F5SFT2_9BACT</name>
<sequence>MITYLQKYNQLPRELRAKISSPETLRAVAEMEKKHSVNLASVVMRVMVRDIALLDLNKYFVFEYNLDGRHAEQLVQELKTRVFAGVADYLGFKAGEAVAAAGDELDKWAKERASEAAVRSSNFFFSPEDEEEVKMLTKTLERAGEQVEVTAERVEEAINGVITAAKINLSSEDLVNRLRSVLKTYLRGTRNKIDAKLALMRPVNSGGLELDEKSVDGIMAAAENEKQKLKQAEKIKPPVKMKLPEDAPAKKAEIAKDLGGSADPAYDFSKLAVKPKNDQQKDKGTAPVILPPAIDLKTDSAVRQMSPEKAAVIDLKKKEESVLPLASGVSAPKTAGIYKPIPDLPPPSPPIIRPMAPAPIIEKPKETAVPGRVSMAQARSEASLPGKTRMDDIKYVPKTKLTGPVDELGEMSLIDFRRLSDDPAVAATSIKGKIKLLEEDNYSQRLLGIKAWRESPLYKLYLSIGQESIGEHKSIEAVIIDRLKANAEYLTQEEFNAIMDLNKDLRF</sequence>
<gene>
    <name evidence="1" type="ORF">A2227_07455</name>
</gene>
<organism evidence="1 2">
    <name type="scientific">Candidatus Falkowbacteria bacterium RIFOXYA2_FULL_47_19</name>
    <dbReference type="NCBI Taxonomy" id="1797994"/>
    <lineage>
        <taxon>Bacteria</taxon>
        <taxon>Candidatus Falkowiibacteriota</taxon>
    </lineage>
</organism>
<dbReference type="STRING" id="1797994.A2227_07455"/>
<evidence type="ECO:0000313" key="2">
    <source>
        <dbReference type="Proteomes" id="UP000178367"/>
    </source>
</evidence>